<gene>
    <name evidence="4" type="ORF">RCL2_000948900</name>
    <name evidence="3" type="ORF">RclHR1_11300004</name>
</gene>
<protein>
    <submittedName>
        <fullName evidence="3">Uncharacterized protein</fullName>
    </submittedName>
</protein>
<dbReference type="Proteomes" id="UP000615446">
    <property type="component" value="Unassembled WGS sequence"/>
</dbReference>
<feature type="transmembrane region" description="Helical" evidence="2">
    <location>
        <begin position="325"/>
        <end position="343"/>
    </location>
</feature>
<keyword evidence="1" id="KW-0175">Coiled coil</keyword>
<reference evidence="3 5" key="1">
    <citation type="submission" date="2017-11" db="EMBL/GenBank/DDBJ databases">
        <title>The genome of Rhizophagus clarus HR1 reveals common genetic basis of auxotrophy among arbuscular mycorrhizal fungi.</title>
        <authorList>
            <person name="Kobayashi Y."/>
        </authorList>
    </citation>
    <scope>NUCLEOTIDE SEQUENCE [LARGE SCALE GENOMIC DNA]</scope>
    <source>
        <strain evidence="3 5">HR1</strain>
    </source>
</reference>
<dbReference type="EMBL" id="BEXD01000148">
    <property type="protein sequence ID" value="GBB84735.1"/>
    <property type="molecule type" value="Genomic_DNA"/>
</dbReference>
<evidence type="ECO:0000256" key="2">
    <source>
        <dbReference type="SAM" id="Phobius"/>
    </source>
</evidence>
<sequence length="347" mass="40754">MGSNIKYPSNQQQYQGTLIQCFCKDFDERTVYQKRVKFCKNCSKEYPYCFCKEVCSKETLGSISLNQYEYLTCYLGKCEYLGVRCTSCRTLCTITVLNNEASLNEALTWCCNNADYLCPSFKENFMNSIKKHVKGHSGIKSLDSEIFCKFIYQYIDNFQFMNLLRNLNKSAMLNNKMINEIKGFLTENNPSLAITIEKEAFSLNSTNVYVKHGKNSYLTKFKQDSLSSVKNNLECQKSNRNENMQGDFDIRIITKNEERIEKLEKELKRRFSDLENDLKREYDEERKKIRICIESYQKKNEEALKKINKSIDDIKYQNDQIIKKFGINIYIVIILKPSIIIVINSKY</sequence>
<name>A0A2Z6Q5F7_9GLOM</name>
<evidence type="ECO:0000313" key="4">
    <source>
        <dbReference type="EMBL" id="GES82276.1"/>
    </source>
</evidence>
<dbReference type="AlphaFoldDB" id="A0A2Z6Q5F7"/>
<keyword evidence="5" id="KW-1185">Reference proteome</keyword>
<organism evidence="3 5">
    <name type="scientific">Rhizophagus clarus</name>
    <dbReference type="NCBI Taxonomy" id="94130"/>
    <lineage>
        <taxon>Eukaryota</taxon>
        <taxon>Fungi</taxon>
        <taxon>Fungi incertae sedis</taxon>
        <taxon>Mucoromycota</taxon>
        <taxon>Glomeromycotina</taxon>
        <taxon>Glomeromycetes</taxon>
        <taxon>Glomerales</taxon>
        <taxon>Glomeraceae</taxon>
        <taxon>Rhizophagus</taxon>
    </lineage>
</organism>
<evidence type="ECO:0000256" key="1">
    <source>
        <dbReference type="SAM" id="Coils"/>
    </source>
</evidence>
<keyword evidence="2" id="KW-0812">Transmembrane</keyword>
<evidence type="ECO:0000313" key="5">
    <source>
        <dbReference type="Proteomes" id="UP000247702"/>
    </source>
</evidence>
<dbReference type="EMBL" id="BLAL01000059">
    <property type="protein sequence ID" value="GES82276.1"/>
    <property type="molecule type" value="Genomic_DNA"/>
</dbReference>
<feature type="coiled-coil region" evidence="1">
    <location>
        <begin position="253"/>
        <end position="313"/>
    </location>
</feature>
<evidence type="ECO:0000313" key="3">
    <source>
        <dbReference type="EMBL" id="GBB84735.1"/>
    </source>
</evidence>
<keyword evidence="2" id="KW-1133">Transmembrane helix</keyword>
<reference evidence="4" key="2">
    <citation type="submission" date="2019-10" db="EMBL/GenBank/DDBJ databases">
        <title>Conservation and host-specific expression of non-tandemly repeated heterogenous ribosome RNA gene in arbuscular mycorrhizal fungi.</title>
        <authorList>
            <person name="Maeda T."/>
            <person name="Kobayashi Y."/>
            <person name="Nakagawa T."/>
            <person name="Ezawa T."/>
            <person name="Yamaguchi K."/>
            <person name="Bino T."/>
            <person name="Nishimoto Y."/>
            <person name="Shigenobu S."/>
            <person name="Kawaguchi M."/>
        </authorList>
    </citation>
    <scope>NUCLEOTIDE SEQUENCE</scope>
    <source>
        <strain evidence="4">HR1</strain>
    </source>
</reference>
<proteinExistence type="predicted"/>
<comment type="caution">
    <text evidence="3">The sequence shown here is derived from an EMBL/GenBank/DDBJ whole genome shotgun (WGS) entry which is preliminary data.</text>
</comment>
<dbReference type="Proteomes" id="UP000247702">
    <property type="component" value="Unassembled WGS sequence"/>
</dbReference>
<accession>A0A2Z6Q5F7</accession>
<keyword evidence="2" id="KW-0472">Membrane</keyword>